<gene>
    <name evidence="1" type="ORF">L1987_06857</name>
</gene>
<name>A0ACB9JZB2_9ASTR</name>
<dbReference type="EMBL" id="CM042019">
    <property type="protein sequence ID" value="KAI3825374.1"/>
    <property type="molecule type" value="Genomic_DNA"/>
</dbReference>
<dbReference type="Proteomes" id="UP001056120">
    <property type="component" value="Linkage Group LG02"/>
</dbReference>
<sequence length="114" mass="12495">MEVNLDGAAEMTLHEEHQPHVATSVAPAPPINALNMFDNLIIQVRDLLTSYSAFTNKLEIRSYTSENGLSLPVATIHSVKSTADVLNLMKSGIVNRAVSSTLNHQRSWSHRSSV</sequence>
<evidence type="ECO:0000313" key="1">
    <source>
        <dbReference type="EMBL" id="KAI3825374.1"/>
    </source>
</evidence>
<reference evidence="2" key="1">
    <citation type="journal article" date="2022" name="Mol. Ecol. Resour.">
        <title>The genomes of chicory, endive, great burdock and yacon provide insights into Asteraceae palaeo-polyploidization history and plant inulin production.</title>
        <authorList>
            <person name="Fan W."/>
            <person name="Wang S."/>
            <person name="Wang H."/>
            <person name="Wang A."/>
            <person name="Jiang F."/>
            <person name="Liu H."/>
            <person name="Zhao H."/>
            <person name="Xu D."/>
            <person name="Zhang Y."/>
        </authorList>
    </citation>
    <scope>NUCLEOTIDE SEQUENCE [LARGE SCALE GENOMIC DNA]</scope>
    <source>
        <strain evidence="2">cv. Yunnan</strain>
    </source>
</reference>
<organism evidence="1 2">
    <name type="scientific">Smallanthus sonchifolius</name>
    <dbReference type="NCBI Taxonomy" id="185202"/>
    <lineage>
        <taxon>Eukaryota</taxon>
        <taxon>Viridiplantae</taxon>
        <taxon>Streptophyta</taxon>
        <taxon>Embryophyta</taxon>
        <taxon>Tracheophyta</taxon>
        <taxon>Spermatophyta</taxon>
        <taxon>Magnoliopsida</taxon>
        <taxon>eudicotyledons</taxon>
        <taxon>Gunneridae</taxon>
        <taxon>Pentapetalae</taxon>
        <taxon>asterids</taxon>
        <taxon>campanulids</taxon>
        <taxon>Asterales</taxon>
        <taxon>Asteraceae</taxon>
        <taxon>Asteroideae</taxon>
        <taxon>Heliantheae alliance</taxon>
        <taxon>Millerieae</taxon>
        <taxon>Smallanthus</taxon>
    </lineage>
</organism>
<proteinExistence type="predicted"/>
<protein>
    <submittedName>
        <fullName evidence="1">Uncharacterized protein</fullName>
    </submittedName>
</protein>
<evidence type="ECO:0000313" key="2">
    <source>
        <dbReference type="Proteomes" id="UP001056120"/>
    </source>
</evidence>
<accession>A0ACB9JZB2</accession>
<comment type="caution">
    <text evidence="1">The sequence shown here is derived from an EMBL/GenBank/DDBJ whole genome shotgun (WGS) entry which is preliminary data.</text>
</comment>
<reference evidence="1 2" key="2">
    <citation type="journal article" date="2022" name="Mol. Ecol. Resour.">
        <title>The genomes of chicory, endive, great burdock and yacon provide insights into Asteraceae paleo-polyploidization history and plant inulin production.</title>
        <authorList>
            <person name="Fan W."/>
            <person name="Wang S."/>
            <person name="Wang H."/>
            <person name="Wang A."/>
            <person name="Jiang F."/>
            <person name="Liu H."/>
            <person name="Zhao H."/>
            <person name="Xu D."/>
            <person name="Zhang Y."/>
        </authorList>
    </citation>
    <scope>NUCLEOTIDE SEQUENCE [LARGE SCALE GENOMIC DNA]</scope>
    <source>
        <strain evidence="2">cv. Yunnan</strain>
        <tissue evidence="1">Leaves</tissue>
    </source>
</reference>
<keyword evidence="2" id="KW-1185">Reference proteome</keyword>